<dbReference type="InterPro" id="IPR006140">
    <property type="entry name" value="D-isomer_DH_NAD-bd"/>
</dbReference>
<dbReference type="InterPro" id="IPR006139">
    <property type="entry name" value="D-isomer_2_OHA_DH_cat_dom"/>
</dbReference>
<dbReference type="GO" id="GO:0016618">
    <property type="term" value="F:hydroxypyruvate reductase [NAD(P)H] activity"/>
    <property type="evidence" value="ECO:0007669"/>
    <property type="project" value="TreeGrafter"/>
</dbReference>
<reference evidence="7 8" key="1">
    <citation type="submission" date="2015-07" db="EMBL/GenBank/DDBJ databases">
        <title>Genome sequencing of Kibdelosporangium phytohabitans.</title>
        <authorList>
            <person name="Qin S."/>
            <person name="Xing K."/>
        </authorList>
    </citation>
    <scope>NUCLEOTIDE SEQUENCE [LARGE SCALE GENOMIC DNA]</scope>
    <source>
        <strain evidence="7 8">KLBMP1111</strain>
    </source>
</reference>
<dbReference type="OrthoDB" id="9793626at2"/>
<sequence>MPEPAVLVTRALVEEAMTSLSGRCELDLYQGPPDAIPRDELLRRAAGKAGLLTVLTEKVDAELLDAAGPDLTIVANHAVGFDNIDLAECTSRGVLVTNTPDVLTEATADLAWALVLAGTRRVAEGDRLIRTGTPWIWDPRMMLGHDLYGKALGVVGCGRIGRAVARRALGFGMRVIYTDVVRLPADVEREARVEWREWADLLAEADVVSVHTPLTPETRHLFDANAFRHMKPTAVLVNTARGPIVDEQALADALRTGEIFAAGLDVYEREPAVTEALLSLDNVTLLPHLGSATIETRTAMGLLAVENLFAGLAGQRPRCLLNPEVLARQP</sequence>
<keyword evidence="2 4" id="KW-0560">Oxidoreductase</keyword>
<dbReference type="Pfam" id="PF00389">
    <property type="entry name" value="2-Hacid_dh"/>
    <property type="match status" value="1"/>
</dbReference>
<evidence type="ECO:0000256" key="2">
    <source>
        <dbReference type="ARBA" id="ARBA00023002"/>
    </source>
</evidence>
<dbReference type="PROSITE" id="PS00670">
    <property type="entry name" value="D_2_HYDROXYACID_DH_2"/>
    <property type="match status" value="1"/>
</dbReference>
<proteinExistence type="inferred from homology"/>
<dbReference type="RefSeq" id="WP_054291752.1">
    <property type="nucleotide sequence ID" value="NZ_CP012752.1"/>
</dbReference>
<evidence type="ECO:0000313" key="8">
    <source>
        <dbReference type="Proteomes" id="UP000063699"/>
    </source>
</evidence>
<evidence type="ECO:0000259" key="6">
    <source>
        <dbReference type="Pfam" id="PF02826"/>
    </source>
</evidence>
<evidence type="ECO:0000313" key="7">
    <source>
        <dbReference type="EMBL" id="ALG09848.1"/>
    </source>
</evidence>
<evidence type="ECO:0000256" key="1">
    <source>
        <dbReference type="ARBA" id="ARBA00005854"/>
    </source>
</evidence>
<feature type="domain" description="D-isomer specific 2-hydroxyacid dehydrogenase catalytic" evidence="5">
    <location>
        <begin position="6"/>
        <end position="320"/>
    </location>
</feature>
<dbReference type="InterPro" id="IPR050223">
    <property type="entry name" value="D-isomer_2-hydroxyacid_DH"/>
</dbReference>
<evidence type="ECO:0000259" key="5">
    <source>
        <dbReference type="Pfam" id="PF00389"/>
    </source>
</evidence>
<dbReference type="FunFam" id="3.40.50.720:FF:000203">
    <property type="entry name" value="D-3-phosphoglycerate dehydrogenase (SerA)"/>
    <property type="match status" value="1"/>
</dbReference>
<keyword evidence="3" id="KW-0520">NAD</keyword>
<dbReference type="AlphaFoldDB" id="A0A0N9I4S2"/>
<dbReference type="PROSITE" id="PS00671">
    <property type="entry name" value="D_2_HYDROXYACID_DH_3"/>
    <property type="match status" value="1"/>
</dbReference>
<dbReference type="PANTHER" id="PTHR10996:SF283">
    <property type="entry name" value="GLYOXYLATE_HYDROXYPYRUVATE REDUCTASE B"/>
    <property type="match status" value="1"/>
</dbReference>
<gene>
    <name evidence="7" type="ORF">AOZ06_25745</name>
</gene>
<dbReference type="CDD" id="cd05301">
    <property type="entry name" value="GDH"/>
    <property type="match status" value="1"/>
</dbReference>
<evidence type="ECO:0000256" key="4">
    <source>
        <dbReference type="RuleBase" id="RU003719"/>
    </source>
</evidence>
<dbReference type="InterPro" id="IPR029753">
    <property type="entry name" value="D-isomer_DH_CS"/>
</dbReference>
<dbReference type="SUPFAM" id="SSF51735">
    <property type="entry name" value="NAD(P)-binding Rossmann-fold domains"/>
    <property type="match status" value="1"/>
</dbReference>
<dbReference type="Pfam" id="PF02826">
    <property type="entry name" value="2-Hacid_dh_C"/>
    <property type="match status" value="1"/>
</dbReference>
<accession>A0A0N9I4S2</accession>
<dbReference type="KEGG" id="kphy:AOZ06_25745"/>
<evidence type="ECO:0000256" key="3">
    <source>
        <dbReference type="ARBA" id="ARBA00023027"/>
    </source>
</evidence>
<dbReference type="SUPFAM" id="SSF52283">
    <property type="entry name" value="Formate/glycerate dehydrogenase catalytic domain-like"/>
    <property type="match status" value="1"/>
</dbReference>
<name>A0A0N9I4S2_9PSEU</name>
<dbReference type="InterPro" id="IPR029752">
    <property type="entry name" value="D-isomer_DH_CS1"/>
</dbReference>
<dbReference type="GO" id="GO:0005829">
    <property type="term" value="C:cytosol"/>
    <property type="evidence" value="ECO:0007669"/>
    <property type="project" value="TreeGrafter"/>
</dbReference>
<comment type="similarity">
    <text evidence="1 4">Belongs to the D-isomer specific 2-hydroxyacid dehydrogenase family.</text>
</comment>
<feature type="domain" description="D-isomer specific 2-hydroxyacid dehydrogenase NAD-binding" evidence="6">
    <location>
        <begin position="113"/>
        <end position="290"/>
    </location>
</feature>
<dbReference type="GO" id="GO:0030267">
    <property type="term" value="F:glyoxylate reductase (NADPH) activity"/>
    <property type="evidence" value="ECO:0007669"/>
    <property type="project" value="TreeGrafter"/>
</dbReference>
<dbReference type="InterPro" id="IPR036291">
    <property type="entry name" value="NAD(P)-bd_dom_sf"/>
</dbReference>
<dbReference type="Gene3D" id="3.40.50.720">
    <property type="entry name" value="NAD(P)-binding Rossmann-like Domain"/>
    <property type="match status" value="2"/>
</dbReference>
<dbReference type="PROSITE" id="PS00065">
    <property type="entry name" value="D_2_HYDROXYACID_DH_1"/>
    <property type="match status" value="1"/>
</dbReference>
<dbReference type="GO" id="GO:0051287">
    <property type="term" value="F:NAD binding"/>
    <property type="evidence" value="ECO:0007669"/>
    <property type="project" value="InterPro"/>
</dbReference>
<keyword evidence="8" id="KW-1185">Reference proteome</keyword>
<organism evidence="7 8">
    <name type="scientific">Kibdelosporangium phytohabitans</name>
    <dbReference type="NCBI Taxonomy" id="860235"/>
    <lineage>
        <taxon>Bacteria</taxon>
        <taxon>Bacillati</taxon>
        <taxon>Actinomycetota</taxon>
        <taxon>Actinomycetes</taxon>
        <taxon>Pseudonocardiales</taxon>
        <taxon>Pseudonocardiaceae</taxon>
        <taxon>Kibdelosporangium</taxon>
    </lineage>
</organism>
<dbReference type="STRING" id="860235.AOZ06_25745"/>
<dbReference type="Proteomes" id="UP000063699">
    <property type="component" value="Chromosome"/>
</dbReference>
<dbReference type="EMBL" id="CP012752">
    <property type="protein sequence ID" value="ALG09848.1"/>
    <property type="molecule type" value="Genomic_DNA"/>
</dbReference>
<dbReference type="PANTHER" id="PTHR10996">
    <property type="entry name" value="2-HYDROXYACID DEHYDROGENASE-RELATED"/>
    <property type="match status" value="1"/>
</dbReference>
<protein>
    <submittedName>
        <fullName evidence="7">Glyoxylate reductase</fullName>
    </submittedName>
</protein>